<evidence type="ECO:0000313" key="3">
    <source>
        <dbReference type="Proteomes" id="UP000007799"/>
    </source>
</evidence>
<organism evidence="3">
    <name type="scientific">Salpingoeca rosetta (strain ATCC 50818 / BSB-021)</name>
    <dbReference type="NCBI Taxonomy" id="946362"/>
    <lineage>
        <taxon>Eukaryota</taxon>
        <taxon>Choanoflagellata</taxon>
        <taxon>Craspedida</taxon>
        <taxon>Salpingoecidae</taxon>
        <taxon>Salpingoeca</taxon>
    </lineage>
</organism>
<feature type="region of interest" description="Disordered" evidence="1">
    <location>
        <begin position="15"/>
        <end position="42"/>
    </location>
</feature>
<proteinExistence type="predicted"/>
<keyword evidence="3" id="KW-1185">Reference proteome</keyword>
<name>F2U003_SALR5</name>
<dbReference type="InterPro" id="IPR017216">
    <property type="entry name" value="HPS3"/>
</dbReference>
<feature type="region of interest" description="Disordered" evidence="1">
    <location>
        <begin position="216"/>
        <end position="262"/>
    </location>
</feature>
<sequence length="1115" mass="119969">MKIVGQFFHPFKAPVTGSSPASSSVPGAGSSSHHVDEDGQAPSRRVVVVPECQRAVVTAAQDKVVVSVNGDGLVHTYDGSSGELLSRPIDVHGRVVTIQHVPQHDAIVVLVQREGSSTVVVVSAWYDYDRATPITLDVVGAKCIGVCPVLGNIAISSGRNVHLYALHEAEGSLTPSLLAVISTPLTVGRVALCENFLAYASPSQVEVISVDIEKVSDSRQGGQSATSSTQLRGAGVHASTTDAMTREDNSEGEDDGNGASSRVLGPIAHHHEVGVSLDAKQMRNMMPQLVEFPALTSTRNRDPATLEIKPDSNTPLISVRTLHVGIEVQLEGHECTRVTVHLRFKTDELDTLALKPCFHMDNDILLSAPEATWKVQPSAFNPLCACRLDNTLTQTINGVHMLHTGAHKGFLYRLSPSHSALVSEYCFALPESAQTCCFNSTRVFATTTGATTRLYTFTLRLQELHNEGLHPLAPVDASSSVLWLGSTDLDERRILRACLSDDIFATVELHDDSHVDDSFSMGGSSHSQQHVPTPGRGTSVALQVVAYQPFSAVELCDQLRDFASTLPAGHPNVWLTLQECNLLLATEMLMLMISGAHSAASSFHDKYTHTRDSLRNSYGVLAETMIGMKDVDWVEATNNLLLSHLSVEDCASHINHPDLTPTAAARLQAQLMLTLYNAGAFVDRCNDASRGFELLGDTLASLDQEDWENAAHIVLASTDLCSCLRSSESFQARVLAREDLECGLLSLALDAPESAGAGGAAITRDGVSYWRNALDALDAAHSSQLSDKVVAEPDLVIGWSSSAQRWTPCPLFFACAAYNTDVLLAALGTAASLMQTPPAAIVDMIDTWIEDTALRLTTTLQFTQRLVTTGLEKLHHVDRRSIVIAFVVSKIAALSSPVSNVPAFSHDTGARHAWLDHLPPYAPGYAPGVGGSAALLNDLKHVQAFCCDHVDGDIADALCAKIDACSEFPGKLSLKLICLARSADVERGGDLVLACHPRLLSDFLSSCHHNSPQVMVALLHKLQTMIETSEEAVPNGAGRRTRCPPRQDYVEAFAGLIMRLASSLDVVDFLEILPDSMRLDAALPFIRRSCQRTSAASLIATIVNEASSQPTEKKR</sequence>
<dbReference type="PANTHER" id="PTHR28633:SF1">
    <property type="entry name" value="BLOC-2 COMPLEX MEMBER HPS3"/>
    <property type="match status" value="1"/>
</dbReference>
<dbReference type="PANTHER" id="PTHR28633">
    <property type="entry name" value="HERMANSKY-PUDLAK SYNDROME 3 PROTEIN"/>
    <property type="match status" value="1"/>
</dbReference>
<dbReference type="AlphaFoldDB" id="F2U003"/>
<dbReference type="InParanoid" id="F2U003"/>
<accession>F2U003</accession>
<dbReference type="RefSeq" id="XP_004997292.1">
    <property type="nucleotide sequence ID" value="XM_004997235.1"/>
</dbReference>
<evidence type="ECO:0008006" key="4">
    <source>
        <dbReference type="Google" id="ProtNLM"/>
    </source>
</evidence>
<dbReference type="Proteomes" id="UP000007799">
    <property type="component" value="Unassembled WGS sequence"/>
</dbReference>
<reference evidence="2" key="1">
    <citation type="submission" date="2009-08" db="EMBL/GenBank/DDBJ databases">
        <title>Annotation of Salpingoeca rosetta.</title>
        <authorList>
            <consortium name="The Broad Institute Genome Sequencing Platform"/>
            <person name="Russ C."/>
            <person name="Cuomo C."/>
            <person name="Burger G."/>
            <person name="Gray M.W."/>
            <person name="Holland P.W.H."/>
            <person name="King N."/>
            <person name="Lang F.B.F."/>
            <person name="Roger A.J."/>
            <person name="Ruiz-Trillo I."/>
            <person name="Young S.K."/>
            <person name="Zeng Q."/>
            <person name="Gargeya S."/>
            <person name="Alvarado L."/>
            <person name="Berlin A."/>
            <person name="Chapman S.B."/>
            <person name="Chen Z."/>
            <person name="Freedman E."/>
            <person name="Gellesch M."/>
            <person name="Goldberg J."/>
            <person name="Griggs A."/>
            <person name="Gujja S."/>
            <person name="Heilman E."/>
            <person name="Heiman D."/>
            <person name="Howarth C."/>
            <person name="Mehta T."/>
            <person name="Neiman D."/>
            <person name="Pearson M."/>
            <person name="Roberts A."/>
            <person name="Saif S."/>
            <person name="Shea T."/>
            <person name="Shenoy N."/>
            <person name="Sisk P."/>
            <person name="Stolte C."/>
            <person name="Sykes S."/>
            <person name="White J."/>
            <person name="Yandava C."/>
            <person name="Haas B."/>
            <person name="Nusbaum C."/>
            <person name="Birren B."/>
        </authorList>
    </citation>
    <scope>NUCLEOTIDE SEQUENCE [LARGE SCALE GENOMIC DNA]</scope>
    <source>
        <strain evidence="2">ATCC 50818</strain>
    </source>
</reference>
<dbReference type="KEGG" id="sre:PTSG_01321"/>
<feature type="compositionally biased region" description="Polar residues" evidence="1">
    <location>
        <begin position="218"/>
        <end position="231"/>
    </location>
</feature>
<dbReference type="GO" id="GO:0005737">
    <property type="term" value="C:cytoplasm"/>
    <property type="evidence" value="ECO:0007669"/>
    <property type="project" value="TreeGrafter"/>
</dbReference>
<gene>
    <name evidence="2" type="ORF">PTSG_01321</name>
</gene>
<evidence type="ECO:0000256" key="1">
    <source>
        <dbReference type="SAM" id="MobiDB-lite"/>
    </source>
</evidence>
<dbReference type="EMBL" id="GL832958">
    <property type="protein sequence ID" value="EGD80731.1"/>
    <property type="molecule type" value="Genomic_DNA"/>
</dbReference>
<evidence type="ECO:0000313" key="2">
    <source>
        <dbReference type="EMBL" id="EGD80731.1"/>
    </source>
</evidence>
<feature type="compositionally biased region" description="Low complexity" evidence="1">
    <location>
        <begin position="18"/>
        <end position="32"/>
    </location>
</feature>
<dbReference type="GeneID" id="16077889"/>
<protein>
    <recommendedName>
        <fullName evidence="4">BLOC-2 complex member HPS3 N-terminal domain-containing protein</fullName>
    </recommendedName>
</protein>